<dbReference type="InterPro" id="IPR029033">
    <property type="entry name" value="His_PPase_superfam"/>
</dbReference>
<dbReference type="EMBL" id="BAABAZ010000005">
    <property type="protein sequence ID" value="GAA4283952.1"/>
    <property type="molecule type" value="Genomic_DNA"/>
</dbReference>
<dbReference type="Proteomes" id="UP001501586">
    <property type="component" value="Unassembled WGS sequence"/>
</dbReference>
<dbReference type="Pfam" id="PF00300">
    <property type="entry name" value="His_Phos_1"/>
    <property type="match status" value="1"/>
</dbReference>
<dbReference type="PANTHER" id="PTHR48100">
    <property type="entry name" value="BROAD-SPECIFICITY PHOSPHATASE YOR283W-RELATED"/>
    <property type="match status" value="1"/>
</dbReference>
<organism evidence="1 2">
    <name type="scientific">Brevibacterium daeguense</name>
    <dbReference type="NCBI Taxonomy" id="909936"/>
    <lineage>
        <taxon>Bacteria</taxon>
        <taxon>Bacillati</taxon>
        <taxon>Actinomycetota</taxon>
        <taxon>Actinomycetes</taxon>
        <taxon>Micrococcales</taxon>
        <taxon>Brevibacteriaceae</taxon>
        <taxon>Brevibacterium</taxon>
    </lineage>
</organism>
<name>A0ABP8EJ20_9MICO</name>
<evidence type="ECO:0000313" key="1">
    <source>
        <dbReference type="EMBL" id="GAA4283952.1"/>
    </source>
</evidence>
<dbReference type="InterPro" id="IPR013078">
    <property type="entry name" value="His_Pase_superF_clade-1"/>
</dbReference>
<sequence length="206" mass="21952">MVAKIVLWRHGQTDYNAEGRFQGHADIPLNDTGRAQAHAAASVLAGFGIDHIISSDLARAHETAEILSERIGVPVEKNSLLREISVGEWQGRTREEIAALWPDQLAAWFAGVDMRPPGGESRSESAARVTAAIREIVASAGEDETLAIVAHGAVLRGSAEVLLGLDGDDAGYLGVMANCGYGVLTPRRSSWVLRAWGISYDPATIA</sequence>
<dbReference type="InterPro" id="IPR001345">
    <property type="entry name" value="PG/BPGM_mutase_AS"/>
</dbReference>
<gene>
    <name evidence="1" type="ORF">GCM10022261_14830</name>
</gene>
<protein>
    <submittedName>
        <fullName evidence="1">Histidine phosphatase family protein</fullName>
    </submittedName>
</protein>
<dbReference type="SUPFAM" id="SSF53254">
    <property type="entry name" value="Phosphoglycerate mutase-like"/>
    <property type="match status" value="1"/>
</dbReference>
<dbReference type="Gene3D" id="3.40.50.1240">
    <property type="entry name" value="Phosphoglycerate mutase-like"/>
    <property type="match status" value="1"/>
</dbReference>
<dbReference type="PROSITE" id="PS00175">
    <property type="entry name" value="PG_MUTASE"/>
    <property type="match status" value="1"/>
</dbReference>
<accession>A0ABP8EJ20</accession>
<reference evidence="2" key="1">
    <citation type="journal article" date="2019" name="Int. J. Syst. Evol. Microbiol.">
        <title>The Global Catalogue of Microorganisms (GCM) 10K type strain sequencing project: providing services to taxonomists for standard genome sequencing and annotation.</title>
        <authorList>
            <consortium name="The Broad Institute Genomics Platform"/>
            <consortium name="The Broad Institute Genome Sequencing Center for Infectious Disease"/>
            <person name="Wu L."/>
            <person name="Ma J."/>
        </authorList>
    </citation>
    <scope>NUCLEOTIDE SEQUENCE [LARGE SCALE GENOMIC DNA]</scope>
    <source>
        <strain evidence="2">JCM 17458</strain>
    </source>
</reference>
<proteinExistence type="predicted"/>
<evidence type="ECO:0000313" key="2">
    <source>
        <dbReference type="Proteomes" id="UP001501586"/>
    </source>
</evidence>
<dbReference type="InterPro" id="IPR050275">
    <property type="entry name" value="PGM_Phosphatase"/>
</dbReference>
<dbReference type="SMART" id="SM00855">
    <property type="entry name" value="PGAM"/>
    <property type="match status" value="1"/>
</dbReference>
<dbReference type="RefSeq" id="WP_236864025.1">
    <property type="nucleotide sequence ID" value="NZ_BAABAZ010000005.1"/>
</dbReference>
<dbReference type="CDD" id="cd07067">
    <property type="entry name" value="HP_PGM_like"/>
    <property type="match status" value="1"/>
</dbReference>
<keyword evidence="2" id="KW-1185">Reference proteome</keyword>
<comment type="caution">
    <text evidence="1">The sequence shown here is derived from an EMBL/GenBank/DDBJ whole genome shotgun (WGS) entry which is preliminary data.</text>
</comment>
<dbReference type="PANTHER" id="PTHR48100:SF62">
    <property type="entry name" value="GLUCOSYL-3-PHOSPHOGLYCERATE PHOSPHATASE"/>
    <property type="match status" value="1"/>
</dbReference>